<dbReference type="AlphaFoldDB" id="A0A4Y2VL25"/>
<feature type="compositionally biased region" description="Basic residues" evidence="1">
    <location>
        <begin position="19"/>
        <end position="30"/>
    </location>
</feature>
<sequence>MAQRGQERRAEETEEQRNRRLVVKGQRSQHIRAEETEEQRKDNTFWGERNSELFWEEPRYYEPWSDDECDTSAGAPLRITPAGRDLATMYDLA</sequence>
<feature type="compositionally biased region" description="Basic and acidic residues" evidence="1">
    <location>
        <begin position="1"/>
        <end position="18"/>
    </location>
</feature>
<evidence type="ECO:0000313" key="3">
    <source>
        <dbReference type="Proteomes" id="UP000499080"/>
    </source>
</evidence>
<organism evidence="2 3">
    <name type="scientific">Araneus ventricosus</name>
    <name type="common">Orbweaver spider</name>
    <name type="synonym">Epeira ventricosa</name>
    <dbReference type="NCBI Taxonomy" id="182803"/>
    <lineage>
        <taxon>Eukaryota</taxon>
        <taxon>Metazoa</taxon>
        <taxon>Ecdysozoa</taxon>
        <taxon>Arthropoda</taxon>
        <taxon>Chelicerata</taxon>
        <taxon>Arachnida</taxon>
        <taxon>Araneae</taxon>
        <taxon>Araneomorphae</taxon>
        <taxon>Entelegynae</taxon>
        <taxon>Araneoidea</taxon>
        <taxon>Araneidae</taxon>
        <taxon>Araneus</taxon>
    </lineage>
</organism>
<keyword evidence="3" id="KW-1185">Reference proteome</keyword>
<proteinExistence type="predicted"/>
<accession>A0A4Y2VL25</accession>
<dbReference type="EMBL" id="BGPR01048282">
    <property type="protein sequence ID" value="GBO25302.1"/>
    <property type="molecule type" value="Genomic_DNA"/>
</dbReference>
<gene>
    <name evidence="2" type="ORF">AVEN_224354_1</name>
</gene>
<evidence type="ECO:0000313" key="2">
    <source>
        <dbReference type="EMBL" id="GBO25302.1"/>
    </source>
</evidence>
<reference evidence="2 3" key="1">
    <citation type="journal article" date="2019" name="Sci. Rep.">
        <title>Orb-weaving spider Araneus ventricosus genome elucidates the spidroin gene catalogue.</title>
        <authorList>
            <person name="Kono N."/>
            <person name="Nakamura H."/>
            <person name="Ohtoshi R."/>
            <person name="Moran D.A.P."/>
            <person name="Shinohara A."/>
            <person name="Yoshida Y."/>
            <person name="Fujiwara M."/>
            <person name="Mori M."/>
            <person name="Tomita M."/>
            <person name="Arakawa K."/>
        </authorList>
    </citation>
    <scope>NUCLEOTIDE SEQUENCE [LARGE SCALE GENOMIC DNA]</scope>
</reference>
<name>A0A4Y2VL25_ARAVE</name>
<protein>
    <submittedName>
        <fullName evidence="2">Uncharacterized protein</fullName>
    </submittedName>
</protein>
<dbReference type="Proteomes" id="UP000499080">
    <property type="component" value="Unassembled WGS sequence"/>
</dbReference>
<evidence type="ECO:0000256" key="1">
    <source>
        <dbReference type="SAM" id="MobiDB-lite"/>
    </source>
</evidence>
<feature type="region of interest" description="Disordered" evidence="1">
    <location>
        <begin position="1"/>
        <end position="44"/>
    </location>
</feature>
<comment type="caution">
    <text evidence="2">The sequence shown here is derived from an EMBL/GenBank/DDBJ whole genome shotgun (WGS) entry which is preliminary data.</text>
</comment>
<feature type="compositionally biased region" description="Basic and acidic residues" evidence="1">
    <location>
        <begin position="31"/>
        <end position="43"/>
    </location>
</feature>